<dbReference type="EMBL" id="LGRV01000003">
    <property type="protein sequence ID" value="KOS68378.1"/>
    <property type="molecule type" value="Genomic_DNA"/>
</dbReference>
<evidence type="ECO:0000259" key="1">
    <source>
        <dbReference type="Pfam" id="PF14301"/>
    </source>
</evidence>
<comment type="caution">
    <text evidence="2">The sequence shown here is derived from an EMBL/GenBank/DDBJ whole genome shotgun (WGS) entry which is preliminary data.</text>
</comment>
<dbReference type="RefSeq" id="WP_053583205.1">
    <property type="nucleotide sequence ID" value="NZ_LGRV01000003.1"/>
</dbReference>
<protein>
    <recommendedName>
        <fullName evidence="1">DUF4376 domain-containing protein</fullName>
    </recommendedName>
</protein>
<dbReference type="Pfam" id="PF14301">
    <property type="entry name" value="DUF4376"/>
    <property type="match status" value="1"/>
</dbReference>
<dbReference type="Proteomes" id="UP000050668">
    <property type="component" value="Unassembled WGS sequence"/>
</dbReference>
<organism evidence="2 3">
    <name type="scientific">Lysinibacillus contaminans</name>
    <dbReference type="NCBI Taxonomy" id="1293441"/>
    <lineage>
        <taxon>Bacteria</taxon>
        <taxon>Bacillati</taxon>
        <taxon>Bacillota</taxon>
        <taxon>Bacilli</taxon>
        <taxon>Bacillales</taxon>
        <taxon>Bacillaceae</taxon>
        <taxon>Lysinibacillus</taxon>
    </lineage>
</organism>
<dbReference type="InterPro" id="IPR025484">
    <property type="entry name" value="DUF4376"/>
</dbReference>
<evidence type="ECO:0000313" key="3">
    <source>
        <dbReference type="Proteomes" id="UP000050668"/>
    </source>
</evidence>
<keyword evidence="3" id="KW-1185">Reference proteome</keyword>
<sequence>MQKQVYEIDVYGWRITIDLADVDENGNILDGNKKDWISVDPHGIFKPKWNSTEWIEGATQEEIDEITGNTLDVVKIRKINELDELCKQTILGRFKVTINEIEYEFSYDAEAQSRFNGIGLLFFANKISEIEWTAYENEQRVRIVLNQSNFDIVSLAALQHQKTNVTKYNQLLQQVNDATTKEQVEAIVW</sequence>
<reference evidence="3" key="1">
    <citation type="submission" date="2015-07" db="EMBL/GenBank/DDBJ databases">
        <title>Fjat-14205 dsm 2895.</title>
        <authorList>
            <person name="Liu B."/>
            <person name="Wang J."/>
            <person name="Zhu Y."/>
            <person name="Liu G."/>
            <person name="Chen Q."/>
            <person name="Chen Z."/>
            <person name="Lan J."/>
            <person name="Che J."/>
            <person name="Ge C."/>
            <person name="Shi H."/>
            <person name="Pan Z."/>
            <person name="Liu X."/>
        </authorList>
    </citation>
    <scope>NUCLEOTIDE SEQUENCE [LARGE SCALE GENOMIC DNA]</scope>
    <source>
        <strain evidence="3">DSM 25560</strain>
    </source>
</reference>
<proteinExistence type="predicted"/>
<accession>A0ABR5K0R3</accession>
<gene>
    <name evidence="2" type="ORF">AEA09_07290</name>
</gene>
<evidence type="ECO:0000313" key="2">
    <source>
        <dbReference type="EMBL" id="KOS68378.1"/>
    </source>
</evidence>
<name>A0ABR5K0R3_9BACI</name>
<feature type="domain" description="DUF4376" evidence="1">
    <location>
        <begin position="75"/>
        <end position="187"/>
    </location>
</feature>